<feature type="transmembrane region" description="Helical" evidence="1">
    <location>
        <begin position="37"/>
        <end position="57"/>
    </location>
</feature>
<gene>
    <name evidence="2" type="ORF">ACFSUN_01265</name>
</gene>
<sequence length="68" mass="7629">MQKIRKHNVIKALGVTFIITIIAFFSIDMSLLNKALYLSFVAVVSFASLLAVSTLTSKAYEKFLKQMD</sequence>
<feature type="transmembrane region" description="Helical" evidence="1">
    <location>
        <begin position="12"/>
        <end position="31"/>
    </location>
</feature>
<keyword evidence="1" id="KW-0472">Membrane</keyword>
<protein>
    <submittedName>
        <fullName evidence="2">Uncharacterized protein</fullName>
    </submittedName>
</protein>
<evidence type="ECO:0000313" key="2">
    <source>
        <dbReference type="EMBL" id="MFD2627417.1"/>
    </source>
</evidence>
<keyword evidence="1" id="KW-1133">Transmembrane helix</keyword>
<evidence type="ECO:0000256" key="1">
    <source>
        <dbReference type="SAM" id="Phobius"/>
    </source>
</evidence>
<name>A0ABW5PVM0_9BACI</name>
<keyword evidence="1" id="KW-0812">Transmembrane</keyword>
<dbReference type="Proteomes" id="UP001597451">
    <property type="component" value="Unassembled WGS sequence"/>
</dbReference>
<reference evidence="3" key="1">
    <citation type="journal article" date="2019" name="Int. J. Syst. Evol. Microbiol.">
        <title>The Global Catalogue of Microorganisms (GCM) 10K type strain sequencing project: providing services to taxonomists for standard genome sequencing and annotation.</title>
        <authorList>
            <consortium name="The Broad Institute Genomics Platform"/>
            <consortium name="The Broad Institute Genome Sequencing Center for Infectious Disease"/>
            <person name="Wu L."/>
            <person name="Ma J."/>
        </authorList>
    </citation>
    <scope>NUCLEOTIDE SEQUENCE [LARGE SCALE GENOMIC DNA]</scope>
    <source>
        <strain evidence="3">TISTR 1858</strain>
    </source>
</reference>
<proteinExistence type="predicted"/>
<comment type="caution">
    <text evidence="2">The sequence shown here is derived from an EMBL/GenBank/DDBJ whole genome shotgun (WGS) entry which is preliminary data.</text>
</comment>
<evidence type="ECO:0000313" key="3">
    <source>
        <dbReference type="Proteomes" id="UP001597451"/>
    </source>
</evidence>
<keyword evidence="3" id="KW-1185">Reference proteome</keyword>
<accession>A0ABW5PVM0</accession>
<organism evidence="2 3">
    <name type="scientific">Oceanobacillus kapialis</name>
    <dbReference type="NCBI Taxonomy" id="481353"/>
    <lineage>
        <taxon>Bacteria</taxon>
        <taxon>Bacillati</taxon>
        <taxon>Bacillota</taxon>
        <taxon>Bacilli</taxon>
        <taxon>Bacillales</taxon>
        <taxon>Bacillaceae</taxon>
        <taxon>Oceanobacillus</taxon>
    </lineage>
</organism>
<dbReference type="EMBL" id="JBHUMX010000002">
    <property type="protein sequence ID" value="MFD2627417.1"/>
    <property type="molecule type" value="Genomic_DNA"/>
</dbReference>
<dbReference type="RefSeq" id="WP_379560050.1">
    <property type="nucleotide sequence ID" value="NZ_JBHUMX010000002.1"/>
</dbReference>